<protein>
    <submittedName>
        <fullName evidence="7">Threonine aldolase 1</fullName>
    </submittedName>
</protein>
<dbReference type="GeneTree" id="ENSGT00390000014681"/>
<proteinExistence type="inferred from homology"/>
<reference evidence="7" key="3">
    <citation type="submission" date="2025-09" db="UniProtKB">
        <authorList>
            <consortium name="Ensembl"/>
        </authorList>
    </citation>
    <scope>IDENTIFICATION</scope>
</reference>
<dbReference type="GO" id="GO:0006567">
    <property type="term" value="P:L-threonine catabolic process"/>
    <property type="evidence" value="ECO:0007669"/>
    <property type="project" value="TreeGrafter"/>
</dbReference>
<evidence type="ECO:0000313" key="8">
    <source>
        <dbReference type="Proteomes" id="UP000265120"/>
    </source>
</evidence>
<dbReference type="FunFam" id="3.90.1150.10:FF:000041">
    <property type="entry name" value="Low-specificity L-threonine aldolase"/>
    <property type="match status" value="1"/>
</dbReference>
<dbReference type="FunFam" id="3.40.640.10:FF:000030">
    <property type="entry name" value="Low-specificity L-threonine aldolase"/>
    <property type="match status" value="1"/>
</dbReference>
<accession>A0A3P8W7Q2</accession>
<reference evidence="7 8" key="1">
    <citation type="journal article" date="2014" name="Nat. Genet.">
        <title>Whole-genome sequence of a flatfish provides insights into ZW sex chromosome evolution and adaptation to a benthic lifestyle.</title>
        <authorList>
            <person name="Chen S."/>
            <person name="Zhang G."/>
            <person name="Shao C."/>
            <person name="Huang Q."/>
            <person name="Liu G."/>
            <person name="Zhang P."/>
            <person name="Song W."/>
            <person name="An N."/>
            <person name="Chalopin D."/>
            <person name="Volff J.N."/>
            <person name="Hong Y."/>
            <person name="Li Q."/>
            <person name="Sha Z."/>
            <person name="Zhou H."/>
            <person name="Xie M."/>
            <person name="Yu Q."/>
            <person name="Liu Y."/>
            <person name="Xiang H."/>
            <person name="Wang N."/>
            <person name="Wu K."/>
            <person name="Yang C."/>
            <person name="Zhou Q."/>
            <person name="Liao X."/>
            <person name="Yang L."/>
            <person name="Hu Q."/>
            <person name="Zhang J."/>
            <person name="Meng L."/>
            <person name="Jin L."/>
            <person name="Tian Y."/>
            <person name="Lian J."/>
            <person name="Yang J."/>
            <person name="Miao G."/>
            <person name="Liu S."/>
            <person name="Liang Z."/>
            <person name="Yan F."/>
            <person name="Li Y."/>
            <person name="Sun B."/>
            <person name="Zhang H."/>
            <person name="Zhang J."/>
            <person name="Zhu Y."/>
            <person name="Du M."/>
            <person name="Zhao Y."/>
            <person name="Schartl M."/>
            <person name="Tang Q."/>
            <person name="Wang J."/>
        </authorList>
    </citation>
    <scope>NUCLEOTIDE SEQUENCE</scope>
</reference>
<dbReference type="OMA" id="VQTNIVI"/>
<evidence type="ECO:0000256" key="2">
    <source>
        <dbReference type="ARBA" id="ARBA00006966"/>
    </source>
</evidence>
<dbReference type="Gene3D" id="3.90.1150.10">
    <property type="entry name" value="Aspartate Aminotransferase, domain 1"/>
    <property type="match status" value="1"/>
</dbReference>
<dbReference type="InterPro" id="IPR015422">
    <property type="entry name" value="PyrdxlP-dep_Trfase_small"/>
</dbReference>
<dbReference type="GO" id="GO:0008732">
    <property type="term" value="F:L-allo-threonine aldolase activity"/>
    <property type="evidence" value="ECO:0007669"/>
    <property type="project" value="TreeGrafter"/>
</dbReference>
<dbReference type="InterPro" id="IPR001597">
    <property type="entry name" value="ArAA_b-elim_lyase/Thr_aldolase"/>
</dbReference>
<comment type="cofactor">
    <cofactor evidence="1">
        <name>pyridoxal 5'-phosphate</name>
        <dbReference type="ChEBI" id="CHEBI:597326"/>
    </cofactor>
</comment>
<dbReference type="InterPro" id="IPR015424">
    <property type="entry name" value="PyrdxlP-dep_Trfase"/>
</dbReference>
<evidence type="ECO:0000313" key="7">
    <source>
        <dbReference type="Ensembl" id="ENSCSEP00000020545.1"/>
    </source>
</evidence>
<organism evidence="7 8">
    <name type="scientific">Cynoglossus semilaevis</name>
    <name type="common">Tongue sole</name>
    <dbReference type="NCBI Taxonomy" id="244447"/>
    <lineage>
        <taxon>Eukaryota</taxon>
        <taxon>Metazoa</taxon>
        <taxon>Chordata</taxon>
        <taxon>Craniata</taxon>
        <taxon>Vertebrata</taxon>
        <taxon>Euteleostomi</taxon>
        <taxon>Actinopterygii</taxon>
        <taxon>Neopterygii</taxon>
        <taxon>Teleostei</taxon>
        <taxon>Neoteleostei</taxon>
        <taxon>Acanthomorphata</taxon>
        <taxon>Carangaria</taxon>
        <taxon>Pleuronectiformes</taxon>
        <taxon>Pleuronectoidei</taxon>
        <taxon>Cynoglossidae</taxon>
        <taxon>Cynoglossinae</taxon>
        <taxon>Cynoglossus</taxon>
    </lineage>
</organism>
<evidence type="ECO:0000259" key="6">
    <source>
        <dbReference type="Pfam" id="PF01212"/>
    </source>
</evidence>
<evidence type="ECO:0000256" key="1">
    <source>
        <dbReference type="ARBA" id="ARBA00001933"/>
    </source>
</evidence>
<reference evidence="7" key="2">
    <citation type="submission" date="2025-08" db="UniProtKB">
        <authorList>
            <consortium name="Ensembl"/>
        </authorList>
    </citation>
    <scope>IDENTIFICATION</scope>
</reference>
<dbReference type="Gene3D" id="3.40.640.10">
    <property type="entry name" value="Type I PLP-dependent aspartate aminotransferase-like (Major domain)"/>
    <property type="match status" value="1"/>
</dbReference>
<dbReference type="Pfam" id="PF01212">
    <property type="entry name" value="Beta_elim_lyase"/>
    <property type="match status" value="1"/>
</dbReference>
<dbReference type="Ensembl" id="ENSCSET00000020805.1">
    <property type="protein sequence ID" value="ENSCSEP00000020545.1"/>
    <property type="gene ID" value="ENSCSEG00000013087.1"/>
</dbReference>
<comment type="similarity">
    <text evidence="2">Belongs to the threonine aldolase family.</text>
</comment>
<dbReference type="NCBIfam" id="NF041359">
    <property type="entry name" value="GntG_guanitoxin"/>
    <property type="match status" value="1"/>
</dbReference>
<dbReference type="PANTHER" id="PTHR48097:SF9">
    <property type="entry name" value="L-THREONINE ALDOLASE"/>
    <property type="match status" value="1"/>
</dbReference>
<dbReference type="PIRSF" id="PIRSF017617">
    <property type="entry name" value="Thr_aldolase"/>
    <property type="match status" value="1"/>
</dbReference>
<dbReference type="Proteomes" id="UP000265120">
    <property type="component" value="Chromosome 8"/>
</dbReference>
<dbReference type="GO" id="GO:0006545">
    <property type="term" value="P:glycine biosynthetic process"/>
    <property type="evidence" value="ECO:0007669"/>
    <property type="project" value="TreeGrafter"/>
</dbReference>
<name>A0A3P8W7Q2_CYNSE</name>
<feature type="domain" description="Aromatic amino acid beta-eliminating lyase/threonine aldolase" evidence="6">
    <location>
        <begin position="40"/>
        <end position="315"/>
    </location>
</feature>
<keyword evidence="4" id="KW-0456">Lyase</keyword>
<keyword evidence="8" id="KW-1185">Reference proteome</keyword>
<dbReference type="InterPro" id="IPR023603">
    <property type="entry name" value="Low_specificity_L-TA-like"/>
</dbReference>
<feature type="modified residue" description="N6-(pyridoxal phosphate)lysine" evidence="5">
    <location>
        <position position="241"/>
    </location>
</feature>
<evidence type="ECO:0000256" key="4">
    <source>
        <dbReference type="ARBA" id="ARBA00023239"/>
    </source>
</evidence>
<evidence type="ECO:0000256" key="5">
    <source>
        <dbReference type="PIRSR" id="PIRSR017617-1"/>
    </source>
</evidence>
<dbReference type="SUPFAM" id="SSF53383">
    <property type="entry name" value="PLP-dependent transferases"/>
    <property type="match status" value="1"/>
</dbReference>
<keyword evidence="3" id="KW-0663">Pyridoxal phosphate</keyword>
<sequence>TSGEDVCCPWISCRRCVCLPFIFRPRYPVPKKASHVRVVDLRSDTVTKPGAAMRQAIAEAEVGDDVMGEDPTVNVNSQLIAADMFGMEAALFVPTGTMSNLIAVMVHCRERGDEMIVGDLSHLHIYEQGGSAQLAGVHATTATTRPDGTFDLEQLESKIRHGYPDPHYPRSRLICVENTHNIQGGRVLPLSFLQEVRALADRHGLSVHMDGARLMNAAVAQGVAPSTILQHTDTVSVCLSKGLGAPVGTMLAGPRDFIDQALRCRKALGGGMRQAGVLAAAGKIALLDMVGRLKEDHQNAKTFAQALLDCEPAVFSVDLAAVETNILRFCLKQKSWTPSEFCELMAQVCEGEEAELGQEIRVLMYPHFGNSVRAVWHLGISYEDTQLAVQKMHFVTSQLLKKNNRSS</sequence>
<dbReference type="AlphaFoldDB" id="A0A3P8W7Q2"/>
<dbReference type="InterPro" id="IPR015421">
    <property type="entry name" value="PyrdxlP-dep_Trfase_major"/>
</dbReference>
<evidence type="ECO:0000256" key="3">
    <source>
        <dbReference type="ARBA" id="ARBA00022898"/>
    </source>
</evidence>
<dbReference type="PANTHER" id="PTHR48097">
    <property type="entry name" value="L-THREONINE ALDOLASE-RELATED"/>
    <property type="match status" value="1"/>
</dbReference>
<dbReference type="GO" id="GO:0005829">
    <property type="term" value="C:cytosol"/>
    <property type="evidence" value="ECO:0007669"/>
    <property type="project" value="TreeGrafter"/>
</dbReference>